<reference evidence="1" key="1">
    <citation type="submission" date="2015-10" db="EMBL/GenBank/DDBJ databases">
        <authorList>
            <person name="Gilbert D.G."/>
        </authorList>
    </citation>
    <scope>NUCLEOTIDE SEQUENCE</scope>
</reference>
<sequence>MAQRDSWPDYLVEGGKVVFWEISDSVNVPSETAQSIMDQIKGLAEDLVRETGRIPAWDEKFIVCC</sequence>
<proteinExistence type="predicted"/>
<name>A0A160V7P9_9ZZZZ</name>
<protein>
    <submittedName>
        <fullName evidence="1">Uncharacterized protein</fullName>
    </submittedName>
</protein>
<evidence type="ECO:0000313" key="1">
    <source>
        <dbReference type="EMBL" id="CUV01892.1"/>
    </source>
</evidence>
<dbReference type="AlphaFoldDB" id="A0A160V7P9"/>
<dbReference type="EMBL" id="FAXA01000149">
    <property type="protein sequence ID" value="CUV01892.1"/>
    <property type="molecule type" value="Genomic_DNA"/>
</dbReference>
<gene>
    <name evidence="1" type="ORF">MGWOODY_Clf735</name>
</gene>
<accession>A0A160V7P9</accession>
<organism evidence="1">
    <name type="scientific">hydrothermal vent metagenome</name>
    <dbReference type="NCBI Taxonomy" id="652676"/>
    <lineage>
        <taxon>unclassified sequences</taxon>
        <taxon>metagenomes</taxon>
        <taxon>ecological metagenomes</taxon>
    </lineage>
</organism>